<protein>
    <submittedName>
        <fullName evidence="3">Uncharacterized protein</fullName>
    </submittedName>
</protein>
<keyword evidence="2" id="KW-1133">Transmembrane helix</keyword>
<dbReference type="Proteomes" id="UP001205105">
    <property type="component" value="Unassembled WGS sequence"/>
</dbReference>
<reference evidence="3" key="1">
    <citation type="submission" date="2020-11" db="EMBL/GenBank/DDBJ databases">
        <title>Chlorella ohadii genome sequencing and assembly.</title>
        <authorList>
            <person name="Murik O."/>
            <person name="Treves H."/>
            <person name="Kedem I."/>
            <person name="Shotland Y."/>
            <person name="Kaplan A."/>
        </authorList>
    </citation>
    <scope>NUCLEOTIDE SEQUENCE</scope>
    <source>
        <strain evidence="3">1</strain>
    </source>
</reference>
<dbReference type="AlphaFoldDB" id="A0AAD5E0Q7"/>
<gene>
    <name evidence="3" type="ORF">COHA_000293</name>
</gene>
<keyword evidence="2" id="KW-0472">Membrane</keyword>
<feature type="compositionally biased region" description="Low complexity" evidence="1">
    <location>
        <begin position="126"/>
        <end position="151"/>
    </location>
</feature>
<keyword evidence="4" id="KW-1185">Reference proteome</keyword>
<feature type="region of interest" description="Disordered" evidence="1">
    <location>
        <begin position="122"/>
        <end position="151"/>
    </location>
</feature>
<evidence type="ECO:0000256" key="1">
    <source>
        <dbReference type="SAM" id="MobiDB-lite"/>
    </source>
</evidence>
<accession>A0AAD5E0Q7</accession>
<evidence type="ECO:0000313" key="3">
    <source>
        <dbReference type="EMBL" id="KAI7846223.1"/>
    </source>
</evidence>
<keyword evidence="2" id="KW-0812">Transmembrane</keyword>
<feature type="transmembrane region" description="Helical" evidence="2">
    <location>
        <begin position="157"/>
        <end position="181"/>
    </location>
</feature>
<name>A0AAD5E0Q7_9CHLO</name>
<comment type="caution">
    <text evidence="3">The sequence shown here is derived from an EMBL/GenBank/DDBJ whole genome shotgun (WGS) entry which is preliminary data.</text>
</comment>
<evidence type="ECO:0000256" key="2">
    <source>
        <dbReference type="SAM" id="Phobius"/>
    </source>
</evidence>
<sequence>MSDAQVATVLGTLGALTKGASWTYRAQQPAAPSLPPQLPPQEEGEQWWVESDPQQVPPEDAQGVLLFVDTELPRVRAAMAAATLEHASESGQLARALREAGLQTKAADVLFAGSGPVSLNTSLLPSASQGSSDGGNSSAAAAQSGNNESGSKSSLSAGAIAALCICCVALVAAVAGTVLHVRRRRARQGRYEVFEEAQRSGSSPISGGSPPDKPYPPQAW</sequence>
<proteinExistence type="predicted"/>
<evidence type="ECO:0000313" key="4">
    <source>
        <dbReference type="Proteomes" id="UP001205105"/>
    </source>
</evidence>
<feature type="compositionally biased region" description="Pro residues" evidence="1">
    <location>
        <begin position="211"/>
        <end position="220"/>
    </location>
</feature>
<organism evidence="3 4">
    <name type="scientific">Chlorella ohadii</name>
    <dbReference type="NCBI Taxonomy" id="2649997"/>
    <lineage>
        <taxon>Eukaryota</taxon>
        <taxon>Viridiplantae</taxon>
        <taxon>Chlorophyta</taxon>
        <taxon>core chlorophytes</taxon>
        <taxon>Trebouxiophyceae</taxon>
        <taxon>Chlorellales</taxon>
        <taxon>Chlorellaceae</taxon>
        <taxon>Chlorella clade</taxon>
        <taxon>Chlorella</taxon>
    </lineage>
</organism>
<feature type="region of interest" description="Disordered" evidence="1">
    <location>
        <begin position="194"/>
        <end position="220"/>
    </location>
</feature>
<dbReference type="EMBL" id="JADXDR010000007">
    <property type="protein sequence ID" value="KAI7846223.1"/>
    <property type="molecule type" value="Genomic_DNA"/>
</dbReference>
<feature type="compositionally biased region" description="Low complexity" evidence="1">
    <location>
        <begin position="200"/>
        <end position="210"/>
    </location>
</feature>